<dbReference type="EMBL" id="JARWBG010000037">
    <property type="protein sequence ID" value="MDH2392158.1"/>
    <property type="molecule type" value="Genomic_DNA"/>
</dbReference>
<sequence length="233" mass="24611">MPLTREPTHVLWTGTFGRSVADHLSRTAGWRSSPADVHGRRSAEWPPAAFRVVALWRHESALLARVARLHAAWGTAWLPVVQEYPVIRVGPLVVPGEGSCYSCYLRRRAQHDQGRPVTQALETAFDAAPENGVTGYTDAQALIAAGVTADLVSRHLTERTVAPGHVVFYNVLTRSLFADTVLGVHGCPECGPSVDPDDGWRELAEDLTRPPAAGAGAGAGARAGAGAGGGGGR</sequence>
<keyword evidence="3" id="KW-1185">Reference proteome</keyword>
<evidence type="ECO:0000313" key="2">
    <source>
        <dbReference type="EMBL" id="MDH2392158.1"/>
    </source>
</evidence>
<evidence type="ECO:0000313" key="3">
    <source>
        <dbReference type="Proteomes" id="UP001223144"/>
    </source>
</evidence>
<accession>A0ABT6HTV4</accession>
<reference evidence="2 3" key="1">
    <citation type="submission" date="2023-04" db="EMBL/GenBank/DDBJ databases">
        <title>Streptomyces chengmaiensis sp. nov. isolated from the stem of mangrove plant in Hainan.</title>
        <authorList>
            <person name="Huang X."/>
            <person name="Zhou S."/>
            <person name="Chu X."/>
            <person name="Xie Y."/>
            <person name="Lin Y."/>
        </authorList>
    </citation>
    <scope>NUCLEOTIDE SEQUENCE [LARGE SCALE GENOMIC DNA]</scope>
    <source>
        <strain evidence="2 3">HNM0663</strain>
    </source>
</reference>
<comment type="caution">
    <text evidence="2">The sequence shown here is derived from an EMBL/GenBank/DDBJ whole genome shotgun (WGS) entry which is preliminary data.</text>
</comment>
<protein>
    <submittedName>
        <fullName evidence="2">TOMM leader peptide-binding protein</fullName>
    </submittedName>
</protein>
<organism evidence="2 3">
    <name type="scientific">Streptomyces chengmaiensis</name>
    <dbReference type="NCBI Taxonomy" id="3040919"/>
    <lineage>
        <taxon>Bacteria</taxon>
        <taxon>Bacillati</taxon>
        <taxon>Actinomycetota</taxon>
        <taxon>Actinomycetes</taxon>
        <taxon>Kitasatosporales</taxon>
        <taxon>Streptomycetaceae</taxon>
        <taxon>Streptomyces</taxon>
    </lineage>
</organism>
<gene>
    <name evidence="2" type="ORF">QCN29_25925</name>
</gene>
<dbReference type="NCBIfam" id="TIGR03882">
    <property type="entry name" value="cyclo_dehyd_2"/>
    <property type="match status" value="1"/>
</dbReference>
<proteinExistence type="predicted"/>
<dbReference type="Proteomes" id="UP001223144">
    <property type="component" value="Unassembled WGS sequence"/>
</dbReference>
<feature type="compositionally biased region" description="Gly residues" evidence="1">
    <location>
        <begin position="215"/>
        <end position="233"/>
    </location>
</feature>
<evidence type="ECO:0000256" key="1">
    <source>
        <dbReference type="SAM" id="MobiDB-lite"/>
    </source>
</evidence>
<dbReference type="InterPro" id="IPR022291">
    <property type="entry name" value="Bacteriocin_synth_cyclodeHase"/>
</dbReference>
<feature type="region of interest" description="Disordered" evidence="1">
    <location>
        <begin position="206"/>
        <end position="233"/>
    </location>
</feature>
<name>A0ABT6HTV4_9ACTN</name>
<dbReference type="Gene3D" id="3.40.50.720">
    <property type="entry name" value="NAD(P)-binding Rossmann-like Domain"/>
    <property type="match status" value="1"/>
</dbReference>
<dbReference type="RefSeq" id="WP_279931169.1">
    <property type="nucleotide sequence ID" value="NZ_JARWBG010000037.1"/>
</dbReference>